<evidence type="ECO:0000256" key="2">
    <source>
        <dbReference type="ARBA" id="ARBA00023315"/>
    </source>
</evidence>
<protein>
    <submittedName>
        <fullName evidence="5">Lysophospholipid acyltransferase family protein</fullName>
    </submittedName>
</protein>
<name>A0ABP7P1Q9_9ACTN</name>
<dbReference type="PANTHER" id="PTHR10434">
    <property type="entry name" value="1-ACYL-SN-GLYCEROL-3-PHOSPHATE ACYLTRANSFERASE"/>
    <property type="match status" value="1"/>
</dbReference>
<dbReference type="EMBL" id="BAAAZW010000004">
    <property type="protein sequence ID" value="GAA3957748.1"/>
    <property type="molecule type" value="Genomic_DNA"/>
</dbReference>
<dbReference type="Proteomes" id="UP001418444">
    <property type="component" value="Unassembled WGS sequence"/>
</dbReference>
<accession>A0ABP7P1Q9</accession>
<evidence type="ECO:0000256" key="3">
    <source>
        <dbReference type="SAM" id="Phobius"/>
    </source>
</evidence>
<keyword evidence="2 5" id="KW-0012">Acyltransferase</keyword>
<proteinExistence type="predicted"/>
<keyword evidence="1" id="KW-0808">Transferase</keyword>
<evidence type="ECO:0000256" key="1">
    <source>
        <dbReference type="ARBA" id="ARBA00022679"/>
    </source>
</evidence>
<keyword evidence="3" id="KW-0812">Transmembrane</keyword>
<comment type="caution">
    <text evidence="5">The sequence shown here is derived from an EMBL/GenBank/DDBJ whole genome shotgun (WGS) entry which is preliminary data.</text>
</comment>
<feature type="transmembrane region" description="Helical" evidence="3">
    <location>
        <begin position="5"/>
        <end position="23"/>
    </location>
</feature>
<dbReference type="SMART" id="SM00563">
    <property type="entry name" value="PlsC"/>
    <property type="match status" value="1"/>
</dbReference>
<feature type="domain" description="Phospholipid/glycerol acyltransferase" evidence="4">
    <location>
        <begin position="39"/>
        <end position="158"/>
    </location>
</feature>
<sequence>MRAPVWYWIFKYVLVGPFLRVIARPRVVGLEHLPSSGPVIVAANHLAVIDSLILCLVLPRRLGFVAKREYFERPGLIGALQRWFFTAAGQVPIDRAGAAVADEALDTACAILAAGGVWAIHPEGTRSRDRVARRGRTGVMRVAARTGASVLPVGLRGTERINPCGSRRLRPGRVEVVVGRPLLIDFSETEIRAATDQLMQSIVVLSGQRWINEYA</sequence>
<reference evidence="6" key="1">
    <citation type="journal article" date="2019" name="Int. J. Syst. Evol. Microbiol.">
        <title>The Global Catalogue of Microorganisms (GCM) 10K type strain sequencing project: providing services to taxonomists for standard genome sequencing and annotation.</title>
        <authorList>
            <consortium name="The Broad Institute Genomics Platform"/>
            <consortium name="The Broad Institute Genome Sequencing Center for Infectious Disease"/>
            <person name="Wu L."/>
            <person name="Ma J."/>
        </authorList>
    </citation>
    <scope>NUCLEOTIDE SEQUENCE [LARGE SCALE GENOMIC DNA]</scope>
    <source>
        <strain evidence="6">JCM 16923</strain>
    </source>
</reference>
<dbReference type="InterPro" id="IPR002123">
    <property type="entry name" value="Plipid/glycerol_acylTrfase"/>
</dbReference>
<organism evidence="5 6">
    <name type="scientific">Gordonia caeni</name>
    <dbReference type="NCBI Taxonomy" id="1007097"/>
    <lineage>
        <taxon>Bacteria</taxon>
        <taxon>Bacillati</taxon>
        <taxon>Actinomycetota</taxon>
        <taxon>Actinomycetes</taxon>
        <taxon>Mycobacteriales</taxon>
        <taxon>Gordoniaceae</taxon>
        <taxon>Gordonia</taxon>
    </lineage>
</organism>
<keyword evidence="6" id="KW-1185">Reference proteome</keyword>
<dbReference type="PANTHER" id="PTHR10434:SF11">
    <property type="entry name" value="1-ACYL-SN-GLYCEROL-3-PHOSPHATE ACYLTRANSFERASE"/>
    <property type="match status" value="1"/>
</dbReference>
<dbReference type="SUPFAM" id="SSF69593">
    <property type="entry name" value="Glycerol-3-phosphate (1)-acyltransferase"/>
    <property type="match status" value="1"/>
</dbReference>
<dbReference type="GO" id="GO:0016746">
    <property type="term" value="F:acyltransferase activity"/>
    <property type="evidence" value="ECO:0007669"/>
    <property type="project" value="UniProtKB-KW"/>
</dbReference>
<gene>
    <name evidence="5" type="ORF">GCM10022231_16250</name>
</gene>
<keyword evidence="3" id="KW-0472">Membrane</keyword>
<dbReference type="Pfam" id="PF01553">
    <property type="entry name" value="Acyltransferase"/>
    <property type="match status" value="1"/>
</dbReference>
<feature type="transmembrane region" description="Helical" evidence="3">
    <location>
        <begin position="35"/>
        <end position="58"/>
    </location>
</feature>
<dbReference type="CDD" id="cd07989">
    <property type="entry name" value="LPLAT_AGPAT-like"/>
    <property type="match status" value="1"/>
</dbReference>
<keyword evidence="3" id="KW-1133">Transmembrane helix</keyword>
<evidence type="ECO:0000259" key="4">
    <source>
        <dbReference type="SMART" id="SM00563"/>
    </source>
</evidence>
<evidence type="ECO:0000313" key="6">
    <source>
        <dbReference type="Proteomes" id="UP001418444"/>
    </source>
</evidence>
<evidence type="ECO:0000313" key="5">
    <source>
        <dbReference type="EMBL" id="GAA3957748.1"/>
    </source>
</evidence>